<accession>A0A6C0CBG1</accession>
<evidence type="ECO:0000313" key="2">
    <source>
        <dbReference type="EMBL" id="QHT01009.1"/>
    </source>
</evidence>
<feature type="region of interest" description="Disordered" evidence="1">
    <location>
        <begin position="1"/>
        <end position="23"/>
    </location>
</feature>
<sequence length="76" mass="8862">MSGKNSPARRGKNGRAIHMENDPAIHRVHIKENLSVVHKKRNTPVIYGHCRELFRSRMISLLMLKNNIKKPKRHSQ</sequence>
<dbReference type="EMBL" id="MN739362">
    <property type="protein sequence ID" value="QHT01009.1"/>
    <property type="molecule type" value="Genomic_DNA"/>
</dbReference>
<protein>
    <submittedName>
        <fullName evidence="2">Uncharacterized protein</fullName>
    </submittedName>
</protein>
<name>A0A6C0CBG1_9ZZZZ</name>
<reference evidence="2" key="1">
    <citation type="journal article" date="2020" name="Nature">
        <title>Giant virus diversity and host interactions through global metagenomics.</title>
        <authorList>
            <person name="Schulz F."/>
            <person name="Roux S."/>
            <person name="Paez-Espino D."/>
            <person name="Jungbluth S."/>
            <person name="Walsh D.A."/>
            <person name="Denef V.J."/>
            <person name="McMahon K.D."/>
            <person name="Konstantinidis K.T."/>
            <person name="Eloe-Fadrosh E.A."/>
            <person name="Kyrpides N.C."/>
            <person name="Woyke T."/>
        </authorList>
    </citation>
    <scope>NUCLEOTIDE SEQUENCE</scope>
    <source>
        <strain evidence="2">GVMAG-M-3300020192-26</strain>
    </source>
</reference>
<evidence type="ECO:0000256" key="1">
    <source>
        <dbReference type="SAM" id="MobiDB-lite"/>
    </source>
</evidence>
<proteinExistence type="predicted"/>
<dbReference type="AlphaFoldDB" id="A0A6C0CBG1"/>
<organism evidence="2">
    <name type="scientific">viral metagenome</name>
    <dbReference type="NCBI Taxonomy" id="1070528"/>
    <lineage>
        <taxon>unclassified sequences</taxon>
        <taxon>metagenomes</taxon>
        <taxon>organismal metagenomes</taxon>
    </lineage>
</organism>